<evidence type="ECO:0000256" key="2">
    <source>
        <dbReference type="ARBA" id="ARBA00022729"/>
    </source>
</evidence>
<accession>A0A8U7NMK4</accession>
<feature type="disulfide bond" evidence="6">
    <location>
        <begin position="571"/>
        <end position="598"/>
    </location>
</feature>
<accession>A0A8C3H1C2</accession>
<feature type="domain" description="Sushi" evidence="8">
    <location>
        <begin position="228"/>
        <end position="287"/>
    </location>
</feature>
<dbReference type="FunFam" id="2.10.70.10:FF:000038">
    <property type="entry name" value="Complement component receptor type 1"/>
    <property type="match status" value="1"/>
</dbReference>
<dbReference type="Ensembl" id="ENSCMUT00000022691.2">
    <property type="protein sequence ID" value="ENSCMUP00000021123.2"/>
    <property type="gene ID" value="ENSCMUG00000013025.2"/>
</dbReference>
<dbReference type="Gene3D" id="2.10.70.10">
    <property type="entry name" value="Complement Module, domain 1"/>
    <property type="match status" value="10"/>
</dbReference>
<evidence type="ECO:0000256" key="6">
    <source>
        <dbReference type="PROSITE-ProRule" id="PRU00302"/>
    </source>
</evidence>
<feature type="domain" description="Sushi" evidence="8">
    <location>
        <begin position="157"/>
        <end position="227"/>
    </location>
</feature>
<evidence type="ECO:0000256" key="4">
    <source>
        <dbReference type="ARBA" id="ARBA00023157"/>
    </source>
</evidence>
<feature type="domain" description="Sushi" evidence="8">
    <location>
        <begin position="352"/>
        <end position="416"/>
    </location>
</feature>
<evidence type="ECO:0000313" key="9">
    <source>
        <dbReference type="Ensembl" id="ENSCMUP00000021123.2"/>
    </source>
</evidence>
<dbReference type="PANTHER" id="PTHR19325">
    <property type="entry name" value="COMPLEMENT COMPONENT-RELATED SUSHI DOMAIN-CONTAINING"/>
    <property type="match status" value="1"/>
</dbReference>
<name>A0A8C3H1C2_CORMO</name>
<dbReference type="Ensembl" id="ENSCMUT00000022689.2">
    <property type="protein sequence ID" value="ENSCMUP00000021121.2"/>
    <property type="gene ID" value="ENSCMUG00000013025.2"/>
</dbReference>
<dbReference type="Gene3D" id="1.20.5.3730">
    <property type="match status" value="1"/>
</dbReference>
<evidence type="ECO:0000259" key="8">
    <source>
        <dbReference type="PROSITE" id="PS50923"/>
    </source>
</evidence>
<dbReference type="PROSITE" id="PS50923">
    <property type="entry name" value="SUSHI"/>
    <property type="match status" value="10"/>
</dbReference>
<feature type="disulfide bond" evidence="6">
    <location>
        <begin position="258"/>
        <end position="285"/>
    </location>
</feature>
<reference evidence="9" key="2">
    <citation type="submission" date="2025-05" db="UniProtKB">
        <authorList>
            <consortium name="Ensembl"/>
        </authorList>
    </citation>
    <scope>IDENTIFICATION</scope>
</reference>
<evidence type="ECO:0000313" key="10">
    <source>
        <dbReference type="Proteomes" id="UP000694553"/>
    </source>
</evidence>
<reference evidence="10" key="1">
    <citation type="submission" date="2019-10" db="EMBL/GenBank/DDBJ databases">
        <title>Corvus moneduloides (New Caledonian crow) genome, bCorMon1, primary haplotype.</title>
        <authorList>
            <person name="Rutz C."/>
            <person name="Fungtammasan C."/>
            <person name="Mountcastle J."/>
            <person name="Formenti G."/>
            <person name="Chow W."/>
            <person name="Howe K."/>
            <person name="Steele M.P."/>
            <person name="Fernandes J."/>
            <person name="Gilbert M.T.P."/>
            <person name="Fedrigo O."/>
            <person name="Jarvis E.D."/>
            <person name="Gemmell N."/>
        </authorList>
    </citation>
    <scope>NUCLEOTIDE SEQUENCE [LARGE SCALE GENOMIC DNA]</scope>
</reference>
<dbReference type="PANTHER" id="PTHR19325:SF570">
    <property type="entry name" value="COMPLEMENT COMPONENT 4 BINDING PROTEIN, MEMBRANE"/>
    <property type="match status" value="1"/>
</dbReference>
<evidence type="ECO:0000256" key="3">
    <source>
        <dbReference type="ARBA" id="ARBA00022737"/>
    </source>
</evidence>
<keyword evidence="2 7" id="KW-0732">Signal</keyword>
<keyword evidence="10" id="KW-1185">Reference proteome</keyword>
<sequence length="717" mass="79366">MSALELRRQRNCAAVLGSLLTAALIVTVHSRCPAPPRSPSAEPKEQFQGIHLFPYGYRMEFVCRPGFVRNARIGNILICGANGMWSGPSDICIAKACTYPGEPANGRLVLAESFAFGSKVNFSCNTGYRLIGHSEIECVVRNGILTWNRDIPTCQAIPCAPPPEIENGQHSGIDKDDFVYGESVTYRCHSPRRGQRPFSLVGEASIFCTTRDNLNGVWSGPAPECKVVTCKQPRVENGKLLSGYRPDYAFGDTVVFDCDFRYSLSGSGASTCRDSDLWEPPLPLCQRSSCDDPPDVRNAVKARLAGNLFPVDTVVTYECQQGYQFSAGETTRNVTCLPDFGWSAAPPPCERILCPDPHIPNGKPMHPWHVKEVYEYGDRLEVECSEGFAFKSHGSSITLRCTHDGSWDPAVPECIPEPHCPKPDIPHGKEVYNRRSGYTVGAQVRLECDEGYALRGSESITCGADLSWEPELPFCDKVCEPPPQISFGQHSGRRDRVFPYGTNVTYKCAEGLSLVGDESIYCTSDDGKNLAWSGPAPECRVVRCPRPVVERGRMTPQRFTFPYGLLLHFSCDEGFRLRGAAQSRCRADGTWDPPVPTCQPVVCPQPRIPYGRLKSPLGGRKWYQTNETVTFECLHGYQFSDNGMMPLGDTGTATCLPDGSWTPLPKCIEEGDADVCQEVHYMKATFECGVPVEEVKTLMEIQKLFLEIKKLELELKN</sequence>
<dbReference type="Pfam" id="PF00084">
    <property type="entry name" value="Sushi"/>
    <property type="match status" value="10"/>
</dbReference>
<dbReference type="OMA" id="VLRYRCH"/>
<keyword evidence="3" id="KW-0677">Repeat</keyword>
<feature type="disulfide bond" evidence="6">
    <location>
        <begin position="448"/>
        <end position="475"/>
    </location>
</feature>
<evidence type="ECO:0000256" key="1">
    <source>
        <dbReference type="ARBA" id="ARBA00022659"/>
    </source>
</evidence>
<dbReference type="InterPro" id="IPR000436">
    <property type="entry name" value="Sushi_SCR_CCP_dom"/>
</dbReference>
<keyword evidence="1 6" id="KW-0768">Sushi</keyword>
<feature type="domain" description="Sushi" evidence="8">
    <location>
        <begin position="601"/>
        <end position="669"/>
    </location>
</feature>
<feature type="signal peptide" evidence="7">
    <location>
        <begin position="1"/>
        <end position="30"/>
    </location>
</feature>
<dbReference type="InterPro" id="IPR050350">
    <property type="entry name" value="Compl-Cell_Adhes-Reg"/>
</dbReference>
<evidence type="ECO:0000256" key="5">
    <source>
        <dbReference type="ARBA" id="ARBA00023180"/>
    </source>
</evidence>
<dbReference type="InterPro" id="IPR035976">
    <property type="entry name" value="Sushi/SCR/CCP_sf"/>
</dbReference>
<keyword evidence="5" id="KW-0325">Glycoprotein</keyword>
<comment type="caution">
    <text evidence="6">Lacks conserved residue(s) required for the propagation of feature annotation.</text>
</comment>
<dbReference type="Proteomes" id="UP000694553">
    <property type="component" value="Unassembled WGS sequence"/>
</dbReference>
<dbReference type="SMART" id="SM00032">
    <property type="entry name" value="CCP"/>
    <property type="match status" value="10"/>
</dbReference>
<dbReference type="AlphaFoldDB" id="A0A8C3H1C2"/>
<dbReference type="CDD" id="cd00033">
    <property type="entry name" value="CCP"/>
    <property type="match status" value="10"/>
</dbReference>
<feature type="domain" description="Sushi" evidence="8">
    <location>
        <begin position="418"/>
        <end position="477"/>
    </location>
</feature>
<feature type="domain" description="Sushi" evidence="8">
    <location>
        <begin position="288"/>
        <end position="351"/>
    </location>
</feature>
<proteinExistence type="predicted"/>
<feature type="domain" description="Sushi" evidence="8">
    <location>
        <begin position="542"/>
        <end position="600"/>
    </location>
</feature>
<organism evidence="9 10">
    <name type="scientific">Corvus moneduloides</name>
    <name type="common">New Caledonian crow</name>
    <dbReference type="NCBI Taxonomy" id="1196302"/>
    <lineage>
        <taxon>Eukaryota</taxon>
        <taxon>Metazoa</taxon>
        <taxon>Chordata</taxon>
        <taxon>Craniata</taxon>
        <taxon>Vertebrata</taxon>
        <taxon>Euteleostomi</taxon>
        <taxon>Archelosauria</taxon>
        <taxon>Archosauria</taxon>
        <taxon>Dinosauria</taxon>
        <taxon>Saurischia</taxon>
        <taxon>Theropoda</taxon>
        <taxon>Coelurosauria</taxon>
        <taxon>Aves</taxon>
        <taxon>Neognathae</taxon>
        <taxon>Neoaves</taxon>
        <taxon>Telluraves</taxon>
        <taxon>Australaves</taxon>
        <taxon>Passeriformes</taxon>
        <taxon>Corvoidea</taxon>
        <taxon>Corvidae</taxon>
        <taxon>Corvus</taxon>
    </lineage>
</organism>
<dbReference type="SUPFAM" id="SSF57535">
    <property type="entry name" value="Complement control module/SCR domain"/>
    <property type="match status" value="10"/>
</dbReference>
<protein>
    <recommendedName>
        <fullName evidence="8">Sushi domain-containing protein</fullName>
    </recommendedName>
</protein>
<evidence type="ECO:0000256" key="7">
    <source>
        <dbReference type="SAM" id="SignalP"/>
    </source>
</evidence>
<keyword evidence="4 6" id="KW-1015">Disulfide bond</keyword>
<feature type="domain" description="Sushi" evidence="8">
    <location>
        <begin position="478"/>
        <end position="541"/>
    </location>
</feature>
<dbReference type="FunFam" id="2.10.70.10:FF:000014">
    <property type="entry name" value="Membrane cofactor protein"/>
    <property type="match status" value="3"/>
</dbReference>
<feature type="chain" id="PRO_5044679641" description="Sushi domain-containing protein" evidence="7">
    <location>
        <begin position="31"/>
        <end position="717"/>
    </location>
</feature>
<feature type="disulfide bond" evidence="6">
    <location>
        <begin position="479"/>
        <end position="522"/>
    </location>
</feature>
<feature type="domain" description="Sushi" evidence="8">
    <location>
        <begin position="30"/>
        <end position="94"/>
    </location>
</feature>
<feature type="domain" description="Sushi" evidence="8">
    <location>
        <begin position="95"/>
        <end position="156"/>
    </location>
</feature>